<dbReference type="SMART" id="SM00465">
    <property type="entry name" value="GIYc"/>
    <property type="match status" value="1"/>
</dbReference>
<evidence type="ECO:0000313" key="3">
    <source>
        <dbReference type="Proteomes" id="UP000637643"/>
    </source>
</evidence>
<keyword evidence="3" id="KW-1185">Reference proteome</keyword>
<dbReference type="Proteomes" id="UP000637643">
    <property type="component" value="Unassembled WGS sequence"/>
</dbReference>
<protein>
    <recommendedName>
        <fullName evidence="1">GIY-YIG domain-containing protein</fullName>
    </recommendedName>
</protein>
<comment type="caution">
    <text evidence="2">The sequence shown here is derived from an EMBL/GenBank/DDBJ whole genome shotgun (WGS) entry which is preliminary data.</text>
</comment>
<feature type="domain" description="GIY-YIG" evidence="1">
    <location>
        <begin position="3"/>
        <end position="79"/>
    </location>
</feature>
<proteinExistence type="predicted"/>
<dbReference type="PROSITE" id="PS50164">
    <property type="entry name" value="GIY_YIG"/>
    <property type="match status" value="1"/>
</dbReference>
<dbReference type="EMBL" id="BMKR01000006">
    <property type="protein sequence ID" value="GGF72107.1"/>
    <property type="molecule type" value="Genomic_DNA"/>
</dbReference>
<accession>A0A917C4R7</accession>
<dbReference type="InterPro" id="IPR000305">
    <property type="entry name" value="GIY-YIG_endonuc"/>
</dbReference>
<name>A0A917C4R7_9BACL</name>
<reference evidence="2" key="2">
    <citation type="submission" date="2020-09" db="EMBL/GenBank/DDBJ databases">
        <authorList>
            <person name="Sun Q."/>
            <person name="Zhou Y."/>
        </authorList>
    </citation>
    <scope>NUCLEOTIDE SEQUENCE</scope>
    <source>
        <strain evidence="2">CGMCC 1.16134</strain>
    </source>
</reference>
<evidence type="ECO:0000259" key="1">
    <source>
        <dbReference type="PROSITE" id="PS50164"/>
    </source>
</evidence>
<evidence type="ECO:0000313" key="2">
    <source>
        <dbReference type="EMBL" id="GGF72107.1"/>
    </source>
</evidence>
<dbReference type="Gene3D" id="3.40.1440.10">
    <property type="entry name" value="GIY-YIG endonuclease"/>
    <property type="match status" value="1"/>
</dbReference>
<sequence>MAKGFILYKIYEDWGMLYLGRTKQDLQSRLRGHFFRKPMHRSVNIERVTKIEYAEFQSEADMFLYEVYLINKFKPPLNVDDKAHDELTVELPPVEFREFDCKLMEKWKETISKQDRVEEFRLTERKAALEMVAVMRRQWHNGEISEEDYYAFKEKIAAM</sequence>
<dbReference type="Pfam" id="PF01541">
    <property type="entry name" value="GIY-YIG"/>
    <property type="match status" value="1"/>
</dbReference>
<dbReference type="AlphaFoldDB" id="A0A917C4R7"/>
<dbReference type="RefSeq" id="WP_189023782.1">
    <property type="nucleotide sequence ID" value="NZ_BMKR01000006.1"/>
</dbReference>
<gene>
    <name evidence="2" type="ORF">GCM10010912_16540</name>
</gene>
<dbReference type="SUPFAM" id="SSF82771">
    <property type="entry name" value="GIY-YIG endonuclease"/>
    <property type="match status" value="1"/>
</dbReference>
<organism evidence="2 3">
    <name type="scientific">Paenibacillus albidus</name>
    <dbReference type="NCBI Taxonomy" id="2041023"/>
    <lineage>
        <taxon>Bacteria</taxon>
        <taxon>Bacillati</taxon>
        <taxon>Bacillota</taxon>
        <taxon>Bacilli</taxon>
        <taxon>Bacillales</taxon>
        <taxon>Paenibacillaceae</taxon>
        <taxon>Paenibacillus</taxon>
    </lineage>
</organism>
<dbReference type="InterPro" id="IPR035901">
    <property type="entry name" value="GIY-YIG_endonuc_sf"/>
</dbReference>
<reference evidence="2" key="1">
    <citation type="journal article" date="2014" name="Int. J. Syst. Evol. Microbiol.">
        <title>Complete genome sequence of Corynebacterium casei LMG S-19264T (=DSM 44701T), isolated from a smear-ripened cheese.</title>
        <authorList>
            <consortium name="US DOE Joint Genome Institute (JGI-PGF)"/>
            <person name="Walter F."/>
            <person name="Albersmeier A."/>
            <person name="Kalinowski J."/>
            <person name="Ruckert C."/>
        </authorList>
    </citation>
    <scope>NUCLEOTIDE SEQUENCE</scope>
    <source>
        <strain evidence="2">CGMCC 1.16134</strain>
    </source>
</reference>